<gene>
    <name evidence="4" type="ORF">NCTC12157_03505</name>
</gene>
<dbReference type="Pfam" id="PF03573">
    <property type="entry name" value="OprD"/>
    <property type="match status" value="1"/>
</dbReference>
<dbReference type="GO" id="GO:0015772">
    <property type="term" value="P:oligosaccharide transport"/>
    <property type="evidence" value="ECO:0007669"/>
    <property type="project" value="TreeGrafter"/>
</dbReference>
<dbReference type="PANTHER" id="PTHR34596:SF2">
    <property type="entry name" value="CHITOPORIN"/>
    <property type="match status" value="1"/>
</dbReference>
<dbReference type="AlphaFoldDB" id="A0A377NGF5"/>
<evidence type="ECO:0000256" key="1">
    <source>
        <dbReference type="ARBA" id="ARBA00009075"/>
    </source>
</evidence>
<name>A0A377NGF5_9GAMM</name>
<evidence type="ECO:0000256" key="3">
    <source>
        <dbReference type="ARBA" id="ARBA00022729"/>
    </source>
</evidence>
<keyword evidence="2" id="KW-0813">Transport</keyword>
<dbReference type="InterPro" id="IPR058075">
    <property type="entry name" value="Chitoporin"/>
</dbReference>
<sequence length="493" mass="54840">MLSQFNRGRAAAGLNPIARMKPISLALAGTLLGGGLMSMPDAQAAGFIDDSSLTGGIYYWQRERDRKDLNKTKEETRPDGSKVTVNNPDYNKYATNLSHSTANLNLDFSSGYAWDMFGIDLAAFTAVELAEASDSGHPNEIAFSSSNHAYDEDYSGDKGGVSLYKAAGKFKYGGFWGHAGYIQPTGQTLIAPHWSFMPGTYRGAEAGYKHDFGDPGELSFSYMWADEYKSPWHLEMDDFRRADRTTGVSYIHSLGAKYDFKNDFVLEAAFGQAENYVDQYFGKASYKLELAGNPLTTSYQFYGSKDKIGDSNDPNSLYDGMAWLQALTFGYTTGQFNWRLEGTMVKADGNQGYFLQRMTPTYSSSNGRLDVWWDNRSDFNANGEKAVYAGVLYDLAKWDLPGFAVGGSYVYAWDAKPSSNPIYDQSQRLKESAWSLDALYTVQGGRAKGTLFKLHYTQYDNHSDIPSWGGGYGNIFQDEKDVKFIVIAPFTIF</sequence>
<reference evidence="4 5" key="1">
    <citation type="submission" date="2018-06" db="EMBL/GenBank/DDBJ databases">
        <authorList>
            <consortium name="Pathogen Informatics"/>
            <person name="Doyle S."/>
        </authorList>
    </citation>
    <scope>NUCLEOTIDE SEQUENCE [LARGE SCALE GENOMIC DNA]</scope>
    <source>
        <strain evidence="4 5">NCTC12157</strain>
    </source>
</reference>
<dbReference type="GO" id="GO:0016020">
    <property type="term" value="C:membrane"/>
    <property type="evidence" value="ECO:0007669"/>
    <property type="project" value="InterPro"/>
</dbReference>
<dbReference type="NCBIfam" id="NF047822">
    <property type="entry name" value="ChporEntbacChiP"/>
    <property type="match status" value="1"/>
</dbReference>
<protein>
    <submittedName>
        <fullName evidence="4">Outer membrane porin, OprD family</fullName>
    </submittedName>
</protein>
<evidence type="ECO:0000313" key="4">
    <source>
        <dbReference type="EMBL" id="STQ45762.1"/>
    </source>
</evidence>
<evidence type="ECO:0000313" key="5">
    <source>
        <dbReference type="Proteomes" id="UP000254304"/>
    </source>
</evidence>
<dbReference type="PANTHER" id="PTHR34596">
    <property type="entry name" value="CHITOPORIN"/>
    <property type="match status" value="1"/>
</dbReference>
<accession>A0A377NGF5</accession>
<comment type="similarity">
    <text evidence="1">Belongs to the outer membrane porin (Opr) (TC 1.B.25) family.</text>
</comment>
<keyword evidence="3" id="KW-0732">Signal</keyword>
<dbReference type="Gene3D" id="2.40.160.10">
    <property type="entry name" value="Porin"/>
    <property type="match status" value="1"/>
</dbReference>
<organism evidence="4 5">
    <name type="scientific">Ewingella americana</name>
    <dbReference type="NCBI Taxonomy" id="41202"/>
    <lineage>
        <taxon>Bacteria</taxon>
        <taxon>Pseudomonadati</taxon>
        <taxon>Pseudomonadota</taxon>
        <taxon>Gammaproteobacteria</taxon>
        <taxon>Enterobacterales</taxon>
        <taxon>Yersiniaceae</taxon>
        <taxon>Ewingella</taxon>
    </lineage>
</organism>
<proteinExistence type="inferred from homology"/>
<dbReference type="EMBL" id="UGGO01000001">
    <property type="protein sequence ID" value="STQ45762.1"/>
    <property type="molecule type" value="Genomic_DNA"/>
</dbReference>
<dbReference type="InterPro" id="IPR005318">
    <property type="entry name" value="OM_porin_bac"/>
</dbReference>
<evidence type="ECO:0000256" key="2">
    <source>
        <dbReference type="ARBA" id="ARBA00022448"/>
    </source>
</evidence>
<dbReference type="GO" id="GO:0015288">
    <property type="term" value="F:porin activity"/>
    <property type="evidence" value="ECO:0007669"/>
    <property type="project" value="TreeGrafter"/>
</dbReference>
<dbReference type="Proteomes" id="UP000254304">
    <property type="component" value="Unassembled WGS sequence"/>
</dbReference>
<dbReference type="InterPro" id="IPR023614">
    <property type="entry name" value="Porin_dom_sf"/>
</dbReference>